<dbReference type="PANTHER" id="PTHR23150">
    <property type="entry name" value="SULFATASE MODIFYING FACTOR 1, 2"/>
    <property type="match status" value="1"/>
</dbReference>
<dbReference type="Proteomes" id="UP000567293">
    <property type="component" value="Unassembled WGS sequence"/>
</dbReference>
<dbReference type="PANTHER" id="PTHR23150:SF19">
    <property type="entry name" value="FORMYLGLYCINE-GENERATING ENZYME"/>
    <property type="match status" value="1"/>
</dbReference>
<proteinExistence type="predicted"/>
<comment type="caution">
    <text evidence="2">The sequence shown here is derived from an EMBL/GenBank/DDBJ whole genome shotgun (WGS) entry which is preliminary data.</text>
</comment>
<dbReference type="AlphaFoldDB" id="A0A7V8NUY1"/>
<protein>
    <submittedName>
        <fullName evidence="2">SUMF1/EgtB/PvdO family nonheme iron enzyme</fullName>
    </submittedName>
</protein>
<dbReference type="EMBL" id="JACDQQ010002139">
    <property type="protein sequence ID" value="MBA0087700.1"/>
    <property type="molecule type" value="Genomic_DNA"/>
</dbReference>
<name>A0A7V8NUY1_9BACT</name>
<feature type="domain" description="Sulfatase-modifying factor enzyme-like" evidence="1">
    <location>
        <begin position="5"/>
        <end position="227"/>
    </location>
</feature>
<accession>A0A7V8NUY1</accession>
<dbReference type="Pfam" id="PF03781">
    <property type="entry name" value="FGE-sulfatase"/>
    <property type="match status" value="1"/>
</dbReference>
<evidence type="ECO:0000259" key="1">
    <source>
        <dbReference type="Pfam" id="PF03781"/>
    </source>
</evidence>
<keyword evidence="3" id="KW-1185">Reference proteome</keyword>
<gene>
    <name evidence="2" type="ORF">HRJ53_22170</name>
</gene>
<dbReference type="GO" id="GO:0120147">
    <property type="term" value="F:formylglycine-generating oxidase activity"/>
    <property type="evidence" value="ECO:0007669"/>
    <property type="project" value="TreeGrafter"/>
</dbReference>
<dbReference type="InterPro" id="IPR005532">
    <property type="entry name" value="SUMF_dom"/>
</dbReference>
<dbReference type="InterPro" id="IPR042095">
    <property type="entry name" value="SUMF_sf"/>
</dbReference>
<evidence type="ECO:0000313" key="2">
    <source>
        <dbReference type="EMBL" id="MBA0087700.1"/>
    </source>
</evidence>
<dbReference type="InterPro" id="IPR051043">
    <property type="entry name" value="Sulfatase_Mod_Factor_Kinase"/>
</dbReference>
<dbReference type="InterPro" id="IPR016187">
    <property type="entry name" value="CTDL_fold"/>
</dbReference>
<evidence type="ECO:0000313" key="3">
    <source>
        <dbReference type="Proteomes" id="UP000567293"/>
    </source>
</evidence>
<sequence>MIEPIMVRIPEQWFWMGCETGRGDEKPVHRVWVDSFELAAYQVTNAEYQCFLAATRASAPPCWSDPNFNHPKMPVAAVSWHEAAAYCDWLSEITGKRYRLPTEAEWESAARGGIEGSAYPWGNSPPDALPDYANRWKSGPEPVGLYATNAYGLSNMGENVHEWCADWYDANYYSHSPNRNPQGPVDGTRKASRGGSWRHHIKVSRNAARSSIPPQFQYADYGFRIARSLAV</sequence>
<dbReference type="Gene3D" id="3.90.1580.10">
    <property type="entry name" value="paralog of FGE (formylglycine-generating enzyme)"/>
    <property type="match status" value="1"/>
</dbReference>
<organism evidence="2 3">
    <name type="scientific">Candidatus Acidiferrum panamense</name>
    <dbReference type="NCBI Taxonomy" id="2741543"/>
    <lineage>
        <taxon>Bacteria</taxon>
        <taxon>Pseudomonadati</taxon>
        <taxon>Acidobacteriota</taxon>
        <taxon>Terriglobia</taxon>
        <taxon>Candidatus Acidiferrales</taxon>
        <taxon>Candidatus Acidiferrum</taxon>
    </lineage>
</organism>
<reference evidence="2" key="1">
    <citation type="submission" date="2020-06" db="EMBL/GenBank/DDBJ databases">
        <title>Legume-microbial interactions unlock mineral nutrients during tropical forest succession.</title>
        <authorList>
            <person name="Epihov D.Z."/>
        </authorList>
    </citation>
    <scope>NUCLEOTIDE SEQUENCE [LARGE SCALE GENOMIC DNA]</scope>
    <source>
        <strain evidence="2">Pan2503</strain>
    </source>
</reference>
<dbReference type="SUPFAM" id="SSF56436">
    <property type="entry name" value="C-type lectin-like"/>
    <property type="match status" value="1"/>
</dbReference>